<evidence type="ECO:0000313" key="3">
    <source>
        <dbReference type="EMBL" id="AKO52858.1"/>
    </source>
</evidence>
<evidence type="ECO:0000259" key="2">
    <source>
        <dbReference type="Pfam" id="PF15609"/>
    </source>
</evidence>
<feature type="domain" description="Orotate phosphoribosyltransferase-like" evidence="2">
    <location>
        <begin position="30"/>
        <end position="221"/>
    </location>
</feature>
<sequence>MQQTPVITRHPLTTGVLELRTIAAPTDGELFRIAERINPKRSFLFVSTVLGRHIPVRPRDHFDAVNGIVDQIPDGFLGGPLLVMGYAETAVGIGAAAARRLRERRPEADLLYLSTTRHPVAGREWVSFSEGHSHATAHHVMAPTSCELLSGPARTLVLVDDETTTGNTFAALFKAVHDGGVDVKRVLLLTLTDWSKGRAAEAIAELCPGIPVDAFSLVRGEWRWEQDAKATLPAVPIWAGDAARPAWVPNPNPVPNPLFHAPRLGLQMEPIVEPTIDLIRPLIPAGLPAVAAGDSVLVIGTGEHVWGPMLLAERLEQEGADVTFVATTRSPILNGEVIRHKVVFPDHYRVGVPMYLHNVPERPSARVIIMTETGDDGICPTLRAYLGRGHIINGAGQVTEFET</sequence>
<dbReference type="EMBL" id="CP011494">
    <property type="protein sequence ID" value="AKO52858.1"/>
    <property type="molecule type" value="Genomic_DNA"/>
</dbReference>
<dbReference type="KEGG" id="mpq:ABA45_10980"/>
<keyword evidence="4" id="KW-1185">Reference proteome</keyword>
<dbReference type="InterPro" id="IPR022537">
    <property type="entry name" value="TRSP_dom"/>
</dbReference>
<dbReference type="Gene3D" id="3.40.50.2020">
    <property type="match status" value="1"/>
</dbReference>
<dbReference type="RefSeq" id="WP_048386087.1">
    <property type="nucleotide sequence ID" value="NZ_CP011494.1"/>
</dbReference>
<name>A0A0H4I515_9GAMM</name>
<proteinExistence type="predicted"/>
<organism evidence="3 4">
    <name type="scientific">Marinobacter psychrophilus</name>
    <dbReference type="NCBI Taxonomy" id="330734"/>
    <lineage>
        <taxon>Bacteria</taxon>
        <taxon>Pseudomonadati</taxon>
        <taxon>Pseudomonadota</taxon>
        <taxon>Gammaproteobacteria</taxon>
        <taxon>Pseudomonadales</taxon>
        <taxon>Marinobacteraceae</taxon>
        <taxon>Marinobacter</taxon>
    </lineage>
</organism>
<dbReference type="InterPro" id="IPR029057">
    <property type="entry name" value="PRTase-like"/>
</dbReference>
<evidence type="ECO:0000259" key="1">
    <source>
        <dbReference type="Pfam" id="PF12500"/>
    </source>
</evidence>
<evidence type="ECO:0008006" key="5">
    <source>
        <dbReference type="Google" id="ProtNLM"/>
    </source>
</evidence>
<dbReference type="STRING" id="330734.ABA45_10980"/>
<dbReference type="PATRIC" id="fig|330734.3.peg.2305"/>
<protein>
    <recommendedName>
        <fullName evidence="5">Phosphoribosyltransferase</fullName>
    </recommendedName>
</protein>
<dbReference type="PIRSF" id="PIRSF020967">
    <property type="entry name" value="UCP020967"/>
    <property type="match status" value="1"/>
</dbReference>
<evidence type="ECO:0000313" key="4">
    <source>
        <dbReference type="Proteomes" id="UP000036406"/>
    </source>
</evidence>
<dbReference type="InterPro" id="IPR011214">
    <property type="entry name" value="UCP020967"/>
</dbReference>
<feature type="domain" description="TRSP" evidence="1">
    <location>
        <begin position="289"/>
        <end position="374"/>
    </location>
</feature>
<dbReference type="AlphaFoldDB" id="A0A0H4I515"/>
<accession>A0A0H4I515</accession>
<dbReference type="SUPFAM" id="SSF53271">
    <property type="entry name" value="PRTase-like"/>
    <property type="match status" value="1"/>
</dbReference>
<dbReference type="InterPro" id="IPR041688">
    <property type="entry name" value="PRTase_2"/>
</dbReference>
<dbReference type="Pfam" id="PF12500">
    <property type="entry name" value="TRSP"/>
    <property type="match status" value="1"/>
</dbReference>
<gene>
    <name evidence="3" type="ORF">ABA45_10980</name>
</gene>
<reference evidence="3 4" key="1">
    <citation type="submission" date="2015-05" db="EMBL/GenBank/DDBJ databases">
        <title>Complete genome of Marinobacter psychrophilus strain 20041T isolated from sea-ice of the Canadian Basin.</title>
        <authorList>
            <person name="Song L."/>
            <person name="Ren L."/>
            <person name="Yu Y."/>
            <person name="Wang X."/>
        </authorList>
    </citation>
    <scope>NUCLEOTIDE SEQUENCE [LARGE SCALE GENOMIC DNA]</scope>
    <source>
        <strain evidence="3 4">20041</strain>
    </source>
</reference>
<dbReference type="Pfam" id="PF15609">
    <property type="entry name" value="PRTase_2"/>
    <property type="match status" value="1"/>
</dbReference>
<dbReference type="Proteomes" id="UP000036406">
    <property type="component" value="Chromosome"/>
</dbReference>